<proteinExistence type="predicted"/>
<comment type="caution">
    <text evidence="12">The sequence shown here is derived from an EMBL/GenBank/DDBJ whole genome shotgun (WGS) entry which is preliminary data.</text>
</comment>
<evidence type="ECO:0000256" key="10">
    <source>
        <dbReference type="SAM" id="Phobius"/>
    </source>
</evidence>
<dbReference type="Proteomes" id="UP000051574">
    <property type="component" value="Unassembled WGS sequence"/>
</dbReference>
<feature type="region of interest" description="Disordered" evidence="9">
    <location>
        <begin position="677"/>
        <end position="771"/>
    </location>
</feature>
<keyword evidence="6 10" id="KW-1133">Transmembrane helix</keyword>
<feature type="compositionally biased region" description="Low complexity" evidence="9">
    <location>
        <begin position="885"/>
        <end position="895"/>
    </location>
</feature>
<evidence type="ECO:0000259" key="11">
    <source>
        <dbReference type="PROSITE" id="PS50268"/>
    </source>
</evidence>
<dbReference type="FunFam" id="2.60.40.60:FF:000020">
    <property type="entry name" value="Dachsous cadherin-related 1b"/>
    <property type="match status" value="1"/>
</dbReference>
<evidence type="ECO:0000256" key="5">
    <source>
        <dbReference type="ARBA" id="ARBA00022889"/>
    </source>
</evidence>
<feature type="region of interest" description="Disordered" evidence="9">
    <location>
        <begin position="838"/>
        <end position="923"/>
    </location>
</feature>
<feature type="compositionally biased region" description="Polar residues" evidence="9">
    <location>
        <begin position="762"/>
        <end position="771"/>
    </location>
</feature>
<dbReference type="PANTHER" id="PTHR24025">
    <property type="entry name" value="DESMOGLEIN FAMILY MEMBER"/>
    <property type="match status" value="1"/>
</dbReference>
<keyword evidence="5" id="KW-0130">Cell adhesion</keyword>
<evidence type="ECO:0000256" key="2">
    <source>
        <dbReference type="ARBA" id="ARBA00022692"/>
    </source>
</evidence>
<dbReference type="GO" id="GO:0009653">
    <property type="term" value="P:anatomical structure morphogenesis"/>
    <property type="evidence" value="ECO:0007669"/>
    <property type="project" value="UniProtKB-ARBA"/>
</dbReference>
<sequence length="1016" mass="114752">ATAPPKTPILLTIKADEVRRDDLDVPSQSSSVQLALIPPLPPELLPKFSSNHYSTTIEENSAPGTKLPIKDAEISAQNGVVITLELLNNNGTFDIDPKVVNGRSNFTITIKNNTLLDYESRHSVQCDILAKEISEKSMNLSSKSRLVVYLIDVDDNTPTFQQIEWKAKVPEHAKVGTSVIKVEAVDSDNLDAKNIKYSKLFGPGSDLFQLNSETGVITVSKPDKLDTERGNTIKFFVEATSNQMKDNTATATVIINLIDINDKAPIFEKTLYEFILDDDRNKFTIPAFVKANDNDTTAPNNEVFYELIEQFDNITLDTNTGELRINNTWTKTNVTIIHVRAYDGGIPRLSSTTEIKLYPPENKYRKVLFVVPGRHPNREEIGRTLSAIVGTPVTIDEVRPYNENDAIATDTKYKEGRSVVVATVPNSPNTVVDYKKIQEMLDQRTVEKESIVVKAEGPNLWWLFWLLLLLVLIIALIVILCCMCECCPWYLPPRKKRKGQSADVAKLMVRGSGQGKESKSVQVAEWFGRREAWTPEAVHLDNEVDSLRRHELERDSQRGGVRRTTRQVHVTQDALPRDQLYIREGNADILRLITRGNEQQRPITLVQEQPYIIDSGKDILLRRFIDQQQTNTHRSSVPLPNAVNKLQAENEMLEASLRHQNALLRQILTEREREMRLETQSLPAGTQTDQDAGTQTEPIFLRPPKRKTRSDNDASDYSDEEEDRQRRRYYRRPGRMSTRRKITTPIQEESETNIDVEKTQRNDPQLSFGHTKTSILRKDVAEKRKSKSALKREVLKEISASLLQSDASDSDGQFRRASPSDDSLEKFVNLEKRIARSNVNTSKSERKKRSHSTSDLRSFSIDSKSDSKKQTKAQSQADLTKKPPAKSTTKKSSSSRYMEWYTKGNVGKRKKSDDTTISSATSRASVNVSKKTATGAAQVQAKTDENKIATNGPVHALIQHSEHRFEGYLPRKPDDDVDSGIVLTRPAMAQKKSVFTIAYDDMHTRQIRQDSATPPF</sequence>
<gene>
    <name evidence="12" type="ORF">AMK59_6847</name>
</gene>
<feature type="compositionally biased region" description="Acidic residues" evidence="9">
    <location>
        <begin position="713"/>
        <end position="722"/>
    </location>
</feature>
<feature type="domain" description="Cadherin" evidence="11">
    <location>
        <begin position="49"/>
        <end position="160"/>
    </location>
</feature>
<feature type="transmembrane region" description="Helical" evidence="10">
    <location>
        <begin position="460"/>
        <end position="491"/>
    </location>
</feature>
<evidence type="ECO:0000256" key="1">
    <source>
        <dbReference type="ARBA" id="ARBA00004370"/>
    </source>
</evidence>
<dbReference type="Gene3D" id="2.60.40.60">
    <property type="entry name" value="Cadherins"/>
    <property type="match status" value="3"/>
</dbReference>
<keyword evidence="7 10" id="KW-0472">Membrane</keyword>
<evidence type="ECO:0000256" key="7">
    <source>
        <dbReference type="ARBA" id="ARBA00023136"/>
    </source>
</evidence>
<dbReference type="GO" id="GO:0060429">
    <property type="term" value="P:epithelium development"/>
    <property type="evidence" value="ECO:0007669"/>
    <property type="project" value="UniProtKB-ARBA"/>
</dbReference>
<reference evidence="12 13" key="1">
    <citation type="submission" date="2015-09" db="EMBL/GenBank/DDBJ databases">
        <title>Draft genome of the scarab beetle Oryctes borbonicus.</title>
        <authorList>
            <person name="Meyer J.M."/>
            <person name="Markov G.V."/>
            <person name="Baskaran P."/>
            <person name="Herrmann M."/>
            <person name="Sommer R.J."/>
            <person name="Roedelsperger C."/>
        </authorList>
    </citation>
    <scope>NUCLEOTIDE SEQUENCE [LARGE SCALE GENOMIC DNA]</scope>
    <source>
        <strain evidence="12">OB123</strain>
        <tissue evidence="12">Whole animal</tissue>
    </source>
</reference>
<dbReference type="InterPro" id="IPR002126">
    <property type="entry name" value="Cadherin-like_dom"/>
</dbReference>
<dbReference type="SMART" id="SM00112">
    <property type="entry name" value="CA"/>
    <property type="match status" value="3"/>
</dbReference>
<keyword evidence="2 10" id="KW-0812">Transmembrane</keyword>
<dbReference type="AlphaFoldDB" id="A0A0T6AWL1"/>
<dbReference type="GO" id="GO:0005911">
    <property type="term" value="C:cell-cell junction"/>
    <property type="evidence" value="ECO:0007669"/>
    <property type="project" value="TreeGrafter"/>
</dbReference>
<feature type="compositionally biased region" description="Basic residues" evidence="9">
    <location>
        <begin position="726"/>
        <end position="742"/>
    </location>
</feature>
<evidence type="ECO:0000256" key="6">
    <source>
        <dbReference type="ARBA" id="ARBA00022989"/>
    </source>
</evidence>
<protein>
    <submittedName>
        <fullName evidence="12">Cadherin</fullName>
    </submittedName>
</protein>
<dbReference type="Pfam" id="PF00028">
    <property type="entry name" value="Cadherin"/>
    <property type="match status" value="1"/>
</dbReference>
<dbReference type="GO" id="GO:0016020">
    <property type="term" value="C:membrane"/>
    <property type="evidence" value="ECO:0007669"/>
    <property type="project" value="UniProtKB-SubCell"/>
</dbReference>
<keyword evidence="13" id="KW-1185">Reference proteome</keyword>
<evidence type="ECO:0000256" key="4">
    <source>
        <dbReference type="ARBA" id="ARBA00022837"/>
    </source>
</evidence>
<evidence type="ECO:0000256" key="9">
    <source>
        <dbReference type="SAM" id="MobiDB-lite"/>
    </source>
</evidence>
<evidence type="ECO:0000313" key="13">
    <source>
        <dbReference type="Proteomes" id="UP000051574"/>
    </source>
</evidence>
<evidence type="ECO:0000256" key="8">
    <source>
        <dbReference type="PROSITE-ProRule" id="PRU00043"/>
    </source>
</evidence>
<dbReference type="GO" id="GO:0007156">
    <property type="term" value="P:homophilic cell adhesion via plasma membrane adhesion molecules"/>
    <property type="evidence" value="ECO:0007669"/>
    <property type="project" value="InterPro"/>
</dbReference>
<dbReference type="PRINTS" id="PR00205">
    <property type="entry name" value="CADHERIN"/>
</dbReference>
<dbReference type="CDD" id="cd11304">
    <property type="entry name" value="Cadherin_repeat"/>
    <property type="match status" value="3"/>
</dbReference>
<dbReference type="InterPro" id="IPR050971">
    <property type="entry name" value="Cadherin-domain_protein"/>
</dbReference>
<organism evidence="12 13">
    <name type="scientific">Oryctes borbonicus</name>
    <dbReference type="NCBI Taxonomy" id="1629725"/>
    <lineage>
        <taxon>Eukaryota</taxon>
        <taxon>Metazoa</taxon>
        <taxon>Ecdysozoa</taxon>
        <taxon>Arthropoda</taxon>
        <taxon>Hexapoda</taxon>
        <taxon>Insecta</taxon>
        <taxon>Pterygota</taxon>
        <taxon>Neoptera</taxon>
        <taxon>Endopterygota</taxon>
        <taxon>Coleoptera</taxon>
        <taxon>Polyphaga</taxon>
        <taxon>Scarabaeiformia</taxon>
        <taxon>Scarabaeidae</taxon>
        <taxon>Dynastinae</taxon>
        <taxon>Oryctes</taxon>
    </lineage>
</organism>
<dbReference type="OrthoDB" id="8188793at2759"/>
<dbReference type="PROSITE" id="PS50268">
    <property type="entry name" value="CADHERIN_2"/>
    <property type="match status" value="2"/>
</dbReference>
<name>A0A0T6AWL1_9SCAR</name>
<dbReference type="InterPro" id="IPR015919">
    <property type="entry name" value="Cadherin-like_sf"/>
</dbReference>
<accession>A0A0T6AWL1</accession>
<feature type="compositionally biased region" description="Low complexity" evidence="9">
    <location>
        <begin position="684"/>
        <end position="696"/>
    </location>
</feature>
<dbReference type="PANTHER" id="PTHR24025:SF31">
    <property type="entry name" value="NEURAL-CADHERIN"/>
    <property type="match status" value="1"/>
</dbReference>
<feature type="non-terminal residue" evidence="12">
    <location>
        <position position="1"/>
    </location>
</feature>
<keyword evidence="4 8" id="KW-0106">Calcium</keyword>
<comment type="subcellular location">
    <subcellularLocation>
        <location evidence="1">Membrane</location>
    </subcellularLocation>
</comment>
<feature type="domain" description="Cadherin" evidence="11">
    <location>
        <begin position="161"/>
        <end position="267"/>
    </location>
</feature>
<dbReference type="EMBL" id="LJIG01022630">
    <property type="protein sequence ID" value="KRT79545.1"/>
    <property type="molecule type" value="Genomic_DNA"/>
</dbReference>
<dbReference type="SUPFAM" id="SSF49313">
    <property type="entry name" value="Cadherin-like"/>
    <property type="match status" value="3"/>
</dbReference>
<evidence type="ECO:0000313" key="12">
    <source>
        <dbReference type="EMBL" id="KRT79545.1"/>
    </source>
</evidence>
<dbReference type="GO" id="GO:0005509">
    <property type="term" value="F:calcium ion binding"/>
    <property type="evidence" value="ECO:0007669"/>
    <property type="project" value="UniProtKB-UniRule"/>
</dbReference>
<keyword evidence="3" id="KW-0677">Repeat</keyword>
<evidence type="ECO:0000256" key="3">
    <source>
        <dbReference type="ARBA" id="ARBA00022737"/>
    </source>
</evidence>